<evidence type="ECO:0000256" key="1">
    <source>
        <dbReference type="SAM" id="Coils"/>
    </source>
</evidence>
<keyword evidence="1" id="KW-0175">Coiled coil</keyword>
<keyword evidence="2" id="KW-0472">Membrane</keyword>
<dbReference type="AlphaFoldDB" id="B9SJT9"/>
<gene>
    <name evidence="3" type="ORF">RCOM_0736510</name>
</gene>
<proteinExistence type="predicted"/>
<evidence type="ECO:0000313" key="4">
    <source>
        <dbReference type="Proteomes" id="UP000008311"/>
    </source>
</evidence>
<keyword evidence="2" id="KW-1133">Transmembrane helix</keyword>
<sequence>MSRSKHDGCGFFEWLNLELLPFQKSYFVRLKAERETLQEQLRCKAAIENLLVEKLTLKDVELEMKNELSIKNAKMERKIGKLYKKKKQLRDDNRNFRDSLRAMKVISSVVVVLVVGLILLGEKMHCYP</sequence>
<feature type="coiled-coil region" evidence="1">
    <location>
        <begin position="65"/>
        <end position="92"/>
    </location>
</feature>
<evidence type="ECO:0000256" key="2">
    <source>
        <dbReference type="SAM" id="Phobius"/>
    </source>
</evidence>
<dbReference type="InParanoid" id="B9SJT9"/>
<accession>B9SJT9</accession>
<evidence type="ECO:0000313" key="3">
    <source>
        <dbReference type="EMBL" id="EEF36127.1"/>
    </source>
</evidence>
<dbReference type="EMBL" id="EQ973990">
    <property type="protein sequence ID" value="EEF36127.1"/>
    <property type="molecule type" value="Genomic_DNA"/>
</dbReference>
<keyword evidence="2" id="KW-0812">Transmembrane</keyword>
<organism evidence="3 4">
    <name type="scientific">Ricinus communis</name>
    <name type="common">Castor bean</name>
    <dbReference type="NCBI Taxonomy" id="3988"/>
    <lineage>
        <taxon>Eukaryota</taxon>
        <taxon>Viridiplantae</taxon>
        <taxon>Streptophyta</taxon>
        <taxon>Embryophyta</taxon>
        <taxon>Tracheophyta</taxon>
        <taxon>Spermatophyta</taxon>
        <taxon>Magnoliopsida</taxon>
        <taxon>eudicotyledons</taxon>
        <taxon>Gunneridae</taxon>
        <taxon>Pentapetalae</taxon>
        <taxon>rosids</taxon>
        <taxon>fabids</taxon>
        <taxon>Malpighiales</taxon>
        <taxon>Euphorbiaceae</taxon>
        <taxon>Acalyphoideae</taxon>
        <taxon>Acalypheae</taxon>
        <taxon>Ricinus</taxon>
    </lineage>
</organism>
<protein>
    <submittedName>
        <fullName evidence="3">Uncharacterized protein</fullName>
    </submittedName>
</protein>
<dbReference type="Proteomes" id="UP000008311">
    <property type="component" value="Unassembled WGS sequence"/>
</dbReference>
<feature type="transmembrane region" description="Helical" evidence="2">
    <location>
        <begin position="102"/>
        <end position="121"/>
    </location>
</feature>
<keyword evidence="4" id="KW-1185">Reference proteome</keyword>
<reference evidence="4" key="1">
    <citation type="journal article" date="2010" name="Nat. Biotechnol.">
        <title>Draft genome sequence of the oilseed species Ricinus communis.</title>
        <authorList>
            <person name="Chan A.P."/>
            <person name="Crabtree J."/>
            <person name="Zhao Q."/>
            <person name="Lorenzi H."/>
            <person name="Orvis J."/>
            <person name="Puiu D."/>
            <person name="Melake-Berhan A."/>
            <person name="Jones K.M."/>
            <person name="Redman J."/>
            <person name="Chen G."/>
            <person name="Cahoon E.B."/>
            <person name="Gedil M."/>
            <person name="Stanke M."/>
            <person name="Haas B.J."/>
            <person name="Wortman J.R."/>
            <person name="Fraser-Liggett C.M."/>
            <person name="Ravel J."/>
            <person name="Rabinowicz P.D."/>
        </authorList>
    </citation>
    <scope>NUCLEOTIDE SEQUENCE [LARGE SCALE GENOMIC DNA]</scope>
    <source>
        <strain evidence="4">cv. Hale</strain>
    </source>
</reference>
<name>B9SJT9_RICCO</name>